<dbReference type="AlphaFoldDB" id="A0AAV9JYS5"/>
<gene>
    <name evidence="2" type="ORF">LTR36_000094</name>
</gene>
<dbReference type="Proteomes" id="UP001324427">
    <property type="component" value="Unassembled WGS sequence"/>
</dbReference>
<feature type="region of interest" description="Disordered" evidence="1">
    <location>
        <begin position="177"/>
        <end position="273"/>
    </location>
</feature>
<evidence type="ECO:0000313" key="3">
    <source>
        <dbReference type="Proteomes" id="UP001324427"/>
    </source>
</evidence>
<accession>A0AAV9JYS5</accession>
<organism evidence="2 3">
    <name type="scientific">Oleoguttula mirabilis</name>
    <dbReference type="NCBI Taxonomy" id="1507867"/>
    <lineage>
        <taxon>Eukaryota</taxon>
        <taxon>Fungi</taxon>
        <taxon>Dikarya</taxon>
        <taxon>Ascomycota</taxon>
        <taxon>Pezizomycotina</taxon>
        <taxon>Dothideomycetes</taxon>
        <taxon>Dothideomycetidae</taxon>
        <taxon>Mycosphaerellales</taxon>
        <taxon>Teratosphaeriaceae</taxon>
        <taxon>Oleoguttula</taxon>
    </lineage>
</organism>
<feature type="compositionally biased region" description="Basic and acidic residues" evidence="1">
    <location>
        <begin position="178"/>
        <end position="209"/>
    </location>
</feature>
<reference evidence="2 3" key="1">
    <citation type="submission" date="2021-11" db="EMBL/GenBank/DDBJ databases">
        <title>Black yeast isolated from Biological Soil Crust.</title>
        <authorList>
            <person name="Kurbessoian T."/>
        </authorList>
    </citation>
    <scope>NUCLEOTIDE SEQUENCE [LARGE SCALE GENOMIC DNA]</scope>
    <source>
        <strain evidence="2 3">CCFEE 5522</strain>
    </source>
</reference>
<sequence>MPIDDPLLIYTILAWEDIREEADMETTRLCNERESDDNSSMAATEADTDAHQTLKRLVDAKGAMEGSRRVEELHEGAQVAHEPTEQKPQRGPLAAKLALQRFVEQQFKAYKAFQKWLEELSMGTFCMMYFGPGSRKDWAPALDRGGYLRMKVHELEKRMRGNAPGWAAALQSAVTALEDERERDAALGPVDRGRRTGTEQSPEVREDAPRLASQPPPYEAVARSKRSASTEGRGSATKRMAVEGVKDARQSLAQPDFDFDGGDDSSRSDLFCP</sequence>
<proteinExistence type="predicted"/>
<keyword evidence="3" id="KW-1185">Reference proteome</keyword>
<dbReference type="EMBL" id="JAVFHQ010000001">
    <property type="protein sequence ID" value="KAK4550515.1"/>
    <property type="molecule type" value="Genomic_DNA"/>
</dbReference>
<feature type="compositionally biased region" description="Basic and acidic residues" evidence="1">
    <location>
        <begin position="240"/>
        <end position="249"/>
    </location>
</feature>
<comment type="caution">
    <text evidence="2">The sequence shown here is derived from an EMBL/GenBank/DDBJ whole genome shotgun (WGS) entry which is preliminary data.</text>
</comment>
<evidence type="ECO:0000313" key="2">
    <source>
        <dbReference type="EMBL" id="KAK4550515.1"/>
    </source>
</evidence>
<name>A0AAV9JYS5_9PEZI</name>
<protein>
    <submittedName>
        <fullName evidence="2">Uncharacterized protein</fullName>
    </submittedName>
</protein>
<evidence type="ECO:0000256" key="1">
    <source>
        <dbReference type="SAM" id="MobiDB-lite"/>
    </source>
</evidence>